<feature type="region of interest" description="Disordered" evidence="1">
    <location>
        <begin position="1"/>
        <end position="22"/>
    </location>
</feature>
<feature type="compositionally biased region" description="Polar residues" evidence="1">
    <location>
        <begin position="1"/>
        <end position="10"/>
    </location>
</feature>
<reference evidence="2 3" key="1">
    <citation type="journal article" date="2023" name="Plants (Basel)">
        <title>Bridging the Gap: Combining Genomics and Transcriptomics Approaches to Understand Stylosanthes scabra, an Orphan Legume from the Brazilian Caatinga.</title>
        <authorList>
            <person name="Ferreira-Neto J.R.C."/>
            <person name="da Silva M.D."/>
            <person name="Binneck E."/>
            <person name="de Melo N.F."/>
            <person name="da Silva R.H."/>
            <person name="de Melo A.L.T.M."/>
            <person name="Pandolfi V."/>
            <person name="Bustamante F.O."/>
            <person name="Brasileiro-Vidal A.C."/>
            <person name="Benko-Iseppon A.M."/>
        </authorList>
    </citation>
    <scope>NUCLEOTIDE SEQUENCE [LARGE SCALE GENOMIC DNA]</scope>
    <source>
        <tissue evidence="2">Leaves</tissue>
    </source>
</reference>
<dbReference type="EMBL" id="JASCZI010000043">
    <property type="protein sequence ID" value="MED6107610.1"/>
    <property type="molecule type" value="Genomic_DNA"/>
</dbReference>
<evidence type="ECO:0000313" key="2">
    <source>
        <dbReference type="EMBL" id="MED6107610.1"/>
    </source>
</evidence>
<accession>A0ABU6Q7P7</accession>
<keyword evidence="3" id="KW-1185">Reference proteome</keyword>
<comment type="caution">
    <text evidence="2">The sequence shown here is derived from an EMBL/GenBank/DDBJ whole genome shotgun (WGS) entry which is preliminary data.</text>
</comment>
<evidence type="ECO:0000313" key="3">
    <source>
        <dbReference type="Proteomes" id="UP001341840"/>
    </source>
</evidence>
<protein>
    <submittedName>
        <fullName evidence="2">Uncharacterized protein</fullName>
    </submittedName>
</protein>
<feature type="region of interest" description="Disordered" evidence="1">
    <location>
        <begin position="224"/>
        <end position="248"/>
    </location>
</feature>
<name>A0ABU6Q7P7_9FABA</name>
<sequence>MYGQSPTNSFMKLKTPSMGNASKDEFEEYEHIRKPYDEAATTADLQIHKAKAEDLDAVSTENLNQATNSDPKSTIQFQHQQIQANSKFKFQMIDNNSTNQVVELFDLHSEFPNPKAPYLEASNRAIDGSGPTSISNGSVKVVNAALESAEEGVNRPPPKPPNFMDGGKNLRSLSHAIGGTAPSDGDEGLAASSGAVLKGKVDATDLDDDDLGWLELEPVEAADISHDVSPLNDSSAKRPGSNSTEDGAVVRVTGGGILTRRLRRFVLLTPPPLLAAIFPWDHGG</sequence>
<organism evidence="2 3">
    <name type="scientific">Stylosanthes scabra</name>
    <dbReference type="NCBI Taxonomy" id="79078"/>
    <lineage>
        <taxon>Eukaryota</taxon>
        <taxon>Viridiplantae</taxon>
        <taxon>Streptophyta</taxon>
        <taxon>Embryophyta</taxon>
        <taxon>Tracheophyta</taxon>
        <taxon>Spermatophyta</taxon>
        <taxon>Magnoliopsida</taxon>
        <taxon>eudicotyledons</taxon>
        <taxon>Gunneridae</taxon>
        <taxon>Pentapetalae</taxon>
        <taxon>rosids</taxon>
        <taxon>fabids</taxon>
        <taxon>Fabales</taxon>
        <taxon>Fabaceae</taxon>
        <taxon>Papilionoideae</taxon>
        <taxon>50 kb inversion clade</taxon>
        <taxon>dalbergioids sensu lato</taxon>
        <taxon>Dalbergieae</taxon>
        <taxon>Pterocarpus clade</taxon>
        <taxon>Stylosanthes</taxon>
    </lineage>
</organism>
<dbReference type="Proteomes" id="UP001341840">
    <property type="component" value="Unassembled WGS sequence"/>
</dbReference>
<gene>
    <name evidence="2" type="ORF">PIB30_015570</name>
</gene>
<evidence type="ECO:0000256" key="1">
    <source>
        <dbReference type="SAM" id="MobiDB-lite"/>
    </source>
</evidence>
<proteinExistence type="predicted"/>